<dbReference type="EMBL" id="JAYKXP010000045">
    <property type="protein sequence ID" value="KAK7037701.1"/>
    <property type="molecule type" value="Genomic_DNA"/>
</dbReference>
<feature type="region of interest" description="Disordered" evidence="1">
    <location>
        <begin position="357"/>
        <end position="404"/>
    </location>
</feature>
<evidence type="ECO:0000313" key="2">
    <source>
        <dbReference type="EMBL" id="KAK7037701.1"/>
    </source>
</evidence>
<dbReference type="InterPro" id="IPR050546">
    <property type="entry name" value="Glycosyl_Hydrlase_16"/>
</dbReference>
<dbReference type="SUPFAM" id="SSF49899">
    <property type="entry name" value="Concanavalin A-like lectins/glucanases"/>
    <property type="match status" value="1"/>
</dbReference>
<dbReference type="Gene3D" id="2.60.120.200">
    <property type="match status" value="1"/>
</dbReference>
<dbReference type="PANTHER" id="PTHR10963:SF24">
    <property type="entry name" value="GLYCOSIDASE C21B10.07-RELATED"/>
    <property type="match status" value="1"/>
</dbReference>
<protein>
    <recommendedName>
        <fullName evidence="4">GH16 domain-containing protein</fullName>
    </recommendedName>
</protein>
<gene>
    <name evidence="2" type="ORF">VNI00_010927</name>
</gene>
<dbReference type="PANTHER" id="PTHR10963">
    <property type="entry name" value="GLYCOSYL HYDROLASE-RELATED"/>
    <property type="match status" value="1"/>
</dbReference>
<reference evidence="2 3" key="1">
    <citation type="submission" date="2024-01" db="EMBL/GenBank/DDBJ databases">
        <title>A draft genome for a cacao thread blight-causing isolate of Paramarasmius palmivorus.</title>
        <authorList>
            <person name="Baruah I.K."/>
            <person name="Bukari Y."/>
            <person name="Amoako-Attah I."/>
            <person name="Meinhardt L.W."/>
            <person name="Bailey B.A."/>
            <person name="Cohen S.P."/>
        </authorList>
    </citation>
    <scope>NUCLEOTIDE SEQUENCE [LARGE SCALE GENOMIC DNA]</scope>
    <source>
        <strain evidence="2 3">GH-12</strain>
    </source>
</reference>
<proteinExistence type="predicted"/>
<evidence type="ECO:0000313" key="3">
    <source>
        <dbReference type="Proteomes" id="UP001383192"/>
    </source>
</evidence>
<dbReference type="InterPro" id="IPR013320">
    <property type="entry name" value="ConA-like_dom_sf"/>
</dbReference>
<dbReference type="Pfam" id="PF26113">
    <property type="entry name" value="GH16_XgeA"/>
    <property type="match status" value="1"/>
</dbReference>
<dbReference type="GO" id="GO:0009251">
    <property type="term" value="P:glucan catabolic process"/>
    <property type="evidence" value="ECO:0007669"/>
    <property type="project" value="TreeGrafter"/>
</dbReference>
<dbReference type="Proteomes" id="UP001383192">
    <property type="component" value="Unassembled WGS sequence"/>
</dbReference>
<evidence type="ECO:0008006" key="4">
    <source>
        <dbReference type="Google" id="ProtNLM"/>
    </source>
</evidence>
<feature type="compositionally biased region" description="Low complexity" evidence="1">
    <location>
        <begin position="367"/>
        <end position="384"/>
    </location>
</feature>
<sequence>MFFLIPVGCDDQLKPVQNEDSRGTNITAIFFDMGLIWTLIFQALLYTHAFLALRVYKPVREYAGAGFFSEWDYYGNTDNTTWGNVSYVDRDTGVQEKLTFVDPMTGHTIIRVDNTTNIEVGTSSTLRKSVKITSKDVYPIGSLIVIDAIHIPYGCSVSPAFRTLGTGLEIGLIGGMNGMMANNMVMHTDPGCVQSLGVDQSGKTLATDCNSDMGCKVEEMRPDSYGEGFAKAGGGVFALKMDAEGVFMWFWSRRDIPGSLPQSGSHSSMDISDWGKPSAAYPVAGCDIERFFKLQKLVLDIALCGQWAGLPESYAETCTGDCISNVFGDGSNYATAYWEISYIRAFSLKGPDSSLLAGDPPATPNISSTSTTAVEASSPSSPYTPSTPPPTISITSHPAASLTSEDHPTIISESETLTRQTATSSANLNGYEGFNTGPLLMLPSSFLIFDPSIPASPSDAPVSTVGLAPITTASVEDSDMNPTTTVIQASSYLVMTIPITVSTGAKVISTIDVTNRSQSAWSSSASALLDTVHTTGVHFTILVSFLLLC</sequence>
<keyword evidence="3" id="KW-1185">Reference proteome</keyword>
<dbReference type="AlphaFoldDB" id="A0AAW0CFD6"/>
<evidence type="ECO:0000256" key="1">
    <source>
        <dbReference type="SAM" id="MobiDB-lite"/>
    </source>
</evidence>
<accession>A0AAW0CFD6</accession>
<comment type="caution">
    <text evidence="2">The sequence shown here is derived from an EMBL/GenBank/DDBJ whole genome shotgun (WGS) entry which is preliminary data.</text>
</comment>
<organism evidence="2 3">
    <name type="scientific">Paramarasmius palmivorus</name>
    <dbReference type="NCBI Taxonomy" id="297713"/>
    <lineage>
        <taxon>Eukaryota</taxon>
        <taxon>Fungi</taxon>
        <taxon>Dikarya</taxon>
        <taxon>Basidiomycota</taxon>
        <taxon>Agaricomycotina</taxon>
        <taxon>Agaricomycetes</taxon>
        <taxon>Agaricomycetidae</taxon>
        <taxon>Agaricales</taxon>
        <taxon>Marasmiineae</taxon>
        <taxon>Marasmiaceae</taxon>
        <taxon>Paramarasmius</taxon>
    </lineage>
</organism>
<name>A0AAW0CFD6_9AGAR</name>